<dbReference type="PANTHER" id="PTHR10277:SF9">
    <property type="entry name" value="2-ISOPROPYLMALATE SYNTHASE 1, CHLOROPLASTIC-RELATED"/>
    <property type="match status" value="1"/>
</dbReference>
<dbReference type="RefSeq" id="WP_211147425.1">
    <property type="nucleotide sequence ID" value="NZ_JBBMEY010000013.1"/>
</dbReference>
<gene>
    <name evidence="3" type="ORF">ABFO16_04300</name>
</gene>
<protein>
    <submittedName>
        <fullName evidence="3">Aldolase catalytic domain-containing protein</fullName>
    </submittedName>
</protein>
<evidence type="ECO:0000313" key="4">
    <source>
        <dbReference type="Proteomes" id="UP001478133"/>
    </source>
</evidence>
<name>A0ABV1HT14_9FIRM</name>
<keyword evidence="1" id="KW-0464">Manganese</keyword>
<evidence type="ECO:0000256" key="1">
    <source>
        <dbReference type="ARBA" id="ARBA00023211"/>
    </source>
</evidence>
<dbReference type="Gene3D" id="3.20.20.70">
    <property type="entry name" value="Aldolase class I"/>
    <property type="match status" value="1"/>
</dbReference>
<evidence type="ECO:0000313" key="3">
    <source>
        <dbReference type="EMBL" id="MEQ2565455.1"/>
    </source>
</evidence>
<accession>A0ABV1HT14</accession>
<feature type="domain" description="Pyruvate carboxyltransferase" evidence="2">
    <location>
        <begin position="14"/>
        <end position="270"/>
    </location>
</feature>
<dbReference type="PANTHER" id="PTHR10277">
    <property type="entry name" value="HOMOCITRATE SYNTHASE-RELATED"/>
    <property type="match status" value="1"/>
</dbReference>
<dbReference type="Pfam" id="PF00682">
    <property type="entry name" value="HMGL-like"/>
    <property type="match status" value="1"/>
</dbReference>
<dbReference type="InterPro" id="IPR050073">
    <property type="entry name" value="2-IPM_HCS-like"/>
</dbReference>
<dbReference type="SUPFAM" id="SSF51569">
    <property type="entry name" value="Aldolase"/>
    <property type="match status" value="1"/>
</dbReference>
<dbReference type="CDD" id="cd07944">
    <property type="entry name" value="DRE_TIM_HOA_like"/>
    <property type="match status" value="1"/>
</dbReference>
<sequence>MAQKGDLLSVRQDIRVVDATIRDGGLCNNFRFDDKFIKDLYQANVKAGVDYMEFGYKASKEIFNEDDFGKWKFCNDSDIRKIVGDNKTGLKIAVMADVGRTDFQKDIIPKKDSPIDLVRIATYINTIPAAVEMIENCAKKGYETTINIMAVSKANTDDIKTALDILGQSPVNAFYIVDSYGALYPEQSRKLANLYCEYADKYGKSVGIHAHNNQQLAFANTIEAMTQGVSYLDATVDGMGRGAGNCALELLLGFLKNPKYKVAPILKIIEEHTEKLKAEGVKWGYDIPYMLTGQLNTHPRPAISYVKEDRKDYSKFANELYDIINS</sequence>
<dbReference type="PROSITE" id="PS50991">
    <property type="entry name" value="PYR_CT"/>
    <property type="match status" value="1"/>
</dbReference>
<comment type="caution">
    <text evidence="3">The sequence shown here is derived from an EMBL/GenBank/DDBJ whole genome shotgun (WGS) entry which is preliminary data.</text>
</comment>
<dbReference type="InterPro" id="IPR013785">
    <property type="entry name" value="Aldolase_TIM"/>
</dbReference>
<dbReference type="InterPro" id="IPR000891">
    <property type="entry name" value="PYR_CT"/>
</dbReference>
<reference evidence="3 4" key="1">
    <citation type="submission" date="2024-03" db="EMBL/GenBank/DDBJ databases">
        <title>Human intestinal bacterial collection.</title>
        <authorList>
            <person name="Pauvert C."/>
            <person name="Hitch T.C.A."/>
            <person name="Clavel T."/>
        </authorList>
    </citation>
    <scope>NUCLEOTIDE SEQUENCE [LARGE SCALE GENOMIC DNA]</scope>
    <source>
        <strain evidence="3 4">CLA-AP-H18</strain>
    </source>
</reference>
<keyword evidence="4" id="KW-1185">Reference proteome</keyword>
<organism evidence="3 4">
    <name type="scientific">Ruminococcoides intestinihominis</name>
    <dbReference type="NCBI Taxonomy" id="3133161"/>
    <lineage>
        <taxon>Bacteria</taxon>
        <taxon>Bacillati</taxon>
        <taxon>Bacillota</taxon>
        <taxon>Clostridia</taxon>
        <taxon>Eubacteriales</taxon>
        <taxon>Oscillospiraceae</taxon>
        <taxon>Ruminococcoides</taxon>
    </lineage>
</organism>
<evidence type="ECO:0000259" key="2">
    <source>
        <dbReference type="PROSITE" id="PS50991"/>
    </source>
</evidence>
<dbReference type="Proteomes" id="UP001478133">
    <property type="component" value="Unassembled WGS sequence"/>
</dbReference>
<dbReference type="EMBL" id="JBBMFI010000011">
    <property type="protein sequence ID" value="MEQ2565455.1"/>
    <property type="molecule type" value="Genomic_DNA"/>
</dbReference>
<proteinExistence type="predicted"/>